<evidence type="ECO:0000256" key="1">
    <source>
        <dbReference type="ARBA" id="ARBA00004365"/>
    </source>
</evidence>
<accession>A0A4S2GT56</accession>
<evidence type="ECO:0000313" key="6">
    <source>
        <dbReference type="Proteomes" id="UP000308054"/>
    </source>
</evidence>
<evidence type="ECO:0000313" key="5">
    <source>
        <dbReference type="EMBL" id="TGY86125.1"/>
    </source>
</evidence>
<keyword evidence="5" id="KW-0282">Flagellum</keyword>
<dbReference type="SUPFAM" id="SSF64518">
    <property type="entry name" value="Phase 1 flagellin"/>
    <property type="match status" value="1"/>
</dbReference>
<dbReference type="InterPro" id="IPR001029">
    <property type="entry name" value="Flagellin_N"/>
</dbReference>
<evidence type="ECO:0000259" key="4">
    <source>
        <dbReference type="Pfam" id="PF00669"/>
    </source>
</evidence>
<evidence type="ECO:0000256" key="3">
    <source>
        <dbReference type="ARBA" id="ARBA00023143"/>
    </source>
</evidence>
<comment type="caution">
    <text evidence="5">The sequence shown here is derived from an EMBL/GenBank/DDBJ whole genome shotgun (WGS) entry which is preliminary data.</text>
</comment>
<proteinExistence type="inferred from homology"/>
<dbReference type="AlphaFoldDB" id="A0A4S2GT56"/>
<keyword evidence="5" id="KW-0966">Cell projection</keyword>
<evidence type="ECO:0000256" key="2">
    <source>
        <dbReference type="ARBA" id="ARBA00005709"/>
    </source>
</evidence>
<sequence length="53" mass="5618">MALSVHTNTSAMIARQNLNKTNSQMQDVQQKINTGLKVSGAKDNSAVFAVAQG</sequence>
<keyword evidence="5" id="KW-0969">Cilium</keyword>
<gene>
    <name evidence="5" type="ORF">E5163_16735</name>
</gene>
<protein>
    <submittedName>
        <fullName evidence="5">Flagellin</fullName>
    </submittedName>
</protein>
<feature type="domain" description="Flagellin N-terminal" evidence="4">
    <location>
        <begin position="5"/>
        <end position="51"/>
    </location>
</feature>
<keyword evidence="3" id="KW-0975">Bacterial flagellum</keyword>
<dbReference type="GO" id="GO:0005198">
    <property type="term" value="F:structural molecule activity"/>
    <property type="evidence" value="ECO:0007669"/>
    <property type="project" value="InterPro"/>
</dbReference>
<organism evidence="5 6">
    <name type="scientific">Marinicauda algicola</name>
    <dbReference type="NCBI Taxonomy" id="2029849"/>
    <lineage>
        <taxon>Bacteria</taxon>
        <taxon>Pseudomonadati</taxon>
        <taxon>Pseudomonadota</taxon>
        <taxon>Alphaproteobacteria</taxon>
        <taxon>Maricaulales</taxon>
        <taxon>Maricaulaceae</taxon>
        <taxon>Marinicauda</taxon>
    </lineage>
</organism>
<name>A0A4S2GT56_9PROT</name>
<comment type="similarity">
    <text evidence="2">Belongs to the bacterial flagellin family.</text>
</comment>
<dbReference type="EMBL" id="SRXW01000055">
    <property type="protein sequence ID" value="TGY86125.1"/>
    <property type="molecule type" value="Genomic_DNA"/>
</dbReference>
<feature type="non-terminal residue" evidence="5">
    <location>
        <position position="53"/>
    </location>
</feature>
<dbReference type="Proteomes" id="UP000308054">
    <property type="component" value="Unassembled WGS sequence"/>
</dbReference>
<comment type="subcellular location">
    <subcellularLocation>
        <location evidence="1">Bacterial flagellum</location>
    </subcellularLocation>
</comment>
<dbReference type="Pfam" id="PF00669">
    <property type="entry name" value="Flagellin_N"/>
    <property type="match status" value="1"/>
</dbReference>
<dbReference type="GO" id="GO:0009288">
    <property type="term" value="C:bacterial-type flagellum"/>
    <property type="evidence" value="ECO:0007669"/>
    <property type="project" value="UniProtKB-SubCell"/>
</dbReference>
<keyword evidence="6" id="KW-1185">Reference proteome</keyword>
<reference evidence="5 6" key="1">
    <citation type="journal article" date="2017" name="Int. J. Syst. Evol. Microbiol.">
        <title>Marinicauda algicola sp. nov., isolated from a marine red alga Rhodosorus marinus.</title>
        <authorList>
            <person name="Jeong S.E."/>
            <person name="Jeon S.H."/>
            <person name="Chun B.H."/>
            <person name="Kim D.W."/>
            <person name="Jeon C.O."/>
        </authorList>
    </citation>
    <scope>NUCLEOTIDE SEQUENCE [LARGE SCALE GENOMIC DNA]</scope>
    <source>
        <strain evidence="5 6">JCM 31718</strain>
    </source>
</reference>